<sequence>METFKWCVRVGMQIDNQPTVNVVKFGDGYEQRQATGINSLLRSYPVVIRAKRGEEHREIDAFFMRHNAVTPFLFNDPYTGQQKKVVCENWKATMNVSTVEFSCTFREVVA</sequence>
<protein>
    <submittedName>
        <fullName evidence="1">Tail protein</fullName>
    </submittedName>
</protein>
<gene>
    <name evidence="1" type="ORF">QV06_11355</name>
</gene>
<proteinExistence type="predicted"/>
<dbReference type="AlphaFoldDB" id="A0A1A7PJ66"/>
<comment type="caution">
    <text evidence="1">The sequence shown here is derived from an EMBL/GenBank/DDBJ whole genome shotgun (WGS) entry which is preliminary data.</text>
</comment>
<organism evidence="1 2">
    <name type="scientific">Gallibacterium genomosp. 3</name>
    <dbReference type="NCBI Taxonomy" id="505345"/>
    <lineage>
        <taxon>Bacteria</taxon>
        <taxon>Pseudomonadati</taxon>
        <taxon>Pseudomonadota</taxon>
        <taxon>Gammaproteobacteria</taxon>
        <taxon>Pasteurellales</taxon>
        <taxon>Pasteurellaceae</taxon>
        <taxon>Gallibacterium</taxon>
    </lineage>
</organism>
<dbReference type="InterPro" id="IPR010265">
    <property type="entry name" value="Phage_lambda_TipM"/>
</dbReference>
<dbReference type="STRING" id="505345.QV06_11355"/>
<dbReference type="Proteomes" id="UP000092626">
    <property type="component" value="Unassembled WGS sequence"/>
</dbReference>
<dbReference type="RefSeq" id="WP_065238236.1">
    <property type="nucleotide sequence ID" value="NZ_JTJR01000055.1"/>
</dbReference>
<dbReference type="Pfam" id="PF05939">
    <property type="entry name" value="Phage_min_tail"/>
    <property type="match status" value="1"/>
</dbReference>
<dbReference type="PATRIC" id="fig|505345.6.peg.2307"/>
<reference evidence="1 2" key="1">
    <citation type="submission" date="2014-11" db="EMBL/GenBank/DDBJ databases">
        <title>Pan-genome of Gallibacterium spp.</title>
        <authorList>
            <person name="Kudirkiene E."/>
            <person name="Bojesen A.M."/>
        </authorList>
    </citation>
    <scope>NUCLEOTIDE SEQUENCE [LARGE SCALE GENOMIC DNA]</scope>
    <source>
        <strain evidence="1 2">59/S3/89</strain>
    </source>
</reference>
<accession>A0A1A7PJ66</accession>
<evidence type="ECO:0000313" key="2">
    <source>
        <dbReference type="Proteomes" id="UP000092626"/>
    </source>
</evidence>
<name>A0A1A7PJ66_9PAST</name>
<evidence type="ECO:0000313" key="1">
    <source>
        <dbReference type="EMBL" id="OBX01811.1"/>
    </source>
</evidence>
<dbReference type="EMBL" id="JTJR01000055">
    <property type="protein sequence ID" value="OBX01811.1"/>
    <property type="molecule type" value="Genomic_DNA"/>
</dbReference>